<dbReference type="AlphaFoldDB" id="A0A975MPJ2"/>
<dbReference type="KEGG" id="mpad:KEF85_02790"/>
<accession>A0A975MPJ2</accession>
<dbReference type="EMBL" id="CP073754">
    <property type="protein sequence ID" value="QWF71430.1"/>
    <property type="molecule type" value="Genomic_DNA"/>
</dbReference>
<dbReference type="RefSeq" id="WP_215583215.1">
    <property type="nucleotide sequence ID" value="NZ_CP073754.1"/>
</dbReference>
<protein>
    <submittedName>
        <fullName evidence="1">Uncharacterized protein</fullName>
    </submittedName>
</protein>
<evidence type="ECO:0000313" key="2">
    <source>
        <dbReference type="Proteomes" id="UP000676649"/>
    </source>
</evidence>
<evidence type="ECO:0000313" key="1">
    <source>
        <dbReference type="EMBL" id="QWF71430.1"/>
    </source>
</evidence>
<gene>
    <name evidence="1" type="ORF">KEF85_02790</name>
</gene>
<proteinExistence type="predicted"/>
<organism evidence="1 2">
    <name type="scientific">Methylomonas paludis</name>
    <dbReference type="NCBI Taxonomy" id="1173101"/>
    <lineage>
        <taxon>Bacteria</taxon>
        <taxon>Pseudomonadati</taxon>
        <taxon>Pseudomonadota</taxon>
        <taxon>Gammaproteobacteria</taxon>
        <taxon>Methylococcales</taxon>
        <taxon>Methylococcaceae</taxon>
        <taxon>Methylomonas</taxon>
    </lineage>
</organism>
<dbReference type="Proteomes" id="UP000676649">
    <property type="component" value="Chromosome"/>
</dbReference>
<keyword evidence="2" id="KW-1185">Reference proteome</keyword>
<name>A0A975MPJ2_9GAMM</name>
<reference evidence="1" key="1">
    <citation type="submission" date="2021-04" db="EMBL/GenBank/DDBJ databases">
        <title>Draft genome sequence data of methanotrophic Methylovulum sp. strain S1L and Methylomonas sp. strain S2AM isolated from boreal lake water columns.</title>
        <authorList>
            <person name="Rissanen A.J."/>
            <person name="Mangayil R."/>
            <person name="Svenning M.M."/>
            <person name="Khanongnuch R."/>
        </authorList>
    </citation>
    <scope>NUCLEOTIDE SEQUENCE</scope>
    <source>
        <strain evidence="1">S2AM</strain>
    </source>
</reference>
<sequence>MAIIFLASLSLSGFQAEIAKVLAGEFGKGDIGFNLAMSGGFATKTARVFGV</sequence>